<dbReference type="PRINTS" id="PR00783">
    <property type="entry name" value="MINTRINSICP"/>
</dbReference>
<evidence type="ECO:0000256" key="5">
    <source>
        <dbReference type="ARBA" id="ARBA00022989"/>
    </source>
</evidence>
<protein>
    <submittedName>
        <fullName evidence="9">Glycerol transporter</fullName>
    </submittedName>
</protein>
<feature type="transmembrane region" description="Helical" evidence="8">
    <location>
        <begin position="168"/>
        <end position="190"/>
    </location>
</feature>
<feature type="transmembrane region" description="Helical" evidence="8">
    <location>
        <begin position="63"/>
        <end position="82"/>
    </location>
</feature>
<dbReference type="InterPro" id="IPR023271">
    <property type="entry name" value="Aquaporin-like"/>
</dbReference>
<evidence type="ECO:0000256" key="8">
    <source>
        <dbReference type="SAM" id="Phobius"/>
    </source>
</evidence>
<evidence type="ECO:0000256" key="2">
    <source>
        <dbReference type="ARBA" id="ARBA00006175"/>
    </source>
</evidence>
<dbReference type="InterPro" id="IPR022357">
    <property type="entry name" value="MIP_CS"/>
</dbReference>
<dbReference type="Pfam" id="PF00230">
    <property type="entry name" value="MIP"/>
    <property type="match status" value="1"/>
</dbReference>
<evidence type="ECO:0000256" key="7">
    <source>
        <dbReference type="RuleBase" id="RU000477"/>
    </source>
</evidence>
<comment type="subcellular location">
    <subcellularLocation>
        <location evidence="1">Membrane</location>
        <topology evidence="1">Multi-pass membrane protein</topology>
    </subcellularLocation>
</comment>
<dbReference type="AlphaFoldDB" id="A0A917UR02"/>
<comment type="similarity">
    <text evidence="2 7">Belongs to the MIP/aquaporin (TC 1.A.8) family.</text>
</comment>
<gene>
    <name evidence="9" type="ORF">GCM10011372_14660</name>
</gene>
<dbReference type="Proteomes" id="UP000636956">
    <property type="component" value="Unassembled WGS sequence"/>
</dbReference>
<dbReference type="Gene3D" id="1.20.1080.10">
    <property type="entry name" value="Glycerol uptake facilitator protein"/>
    <property type="match status" value="1"/>
</dbReference>
<dbReference type="InterPro" id="IPR050363">
    <property type="entry name" value="MIP/Aquaporin"/>
</dbReference>
<evidence type="ECO:0000256" key="4">
    <source>
        <dbReference type="ARBA" id="ARBA00022692"/>
    </source>
</evidence>
<accession>A0A917UR02</accession>
<dbReference type="InterPro" id="IPR000425">
    <property type="entry name" value="MIP"/>
</dbReference>
<feature type="transmembrane region" description="Helical" evidence="8">
    <location>
        <begin position="257"/>
        <end position="278"/>
    </location>
</feature>
<organism evidence="9 10">
    <name type="scientific">Agromyces bauzanensis</name>
    <dbReference type="NCBI Taxonomy" id="1308924"/>
    <lineage>
        <taxon>Bacteria</taxon>
        <taxon>Bacillati</taxon>
        <taxon>Actinomycetota</taxon>
        <taxon>Actinomycetes</taxon>
        <taxon>Micrococcales</taxon>
        <taxon>Microbacteriaceae</taxon>
        <taxon>Agromyces</taxon>
    </lineage>
</organism>
<feature type="transmembrane region" description="Helical" evidence="8">
    <location>
        <begin position="117"/>
        <end position="142"/>
    </location>
</feature>
<dbReference type="EMBL" id="BMMD01000006">
    <property type="protein sequence ID" value="GGJ77477.1"/>
    <property type="molecule type" value="Genomic_DNA"/>
</dbReference>
<evidence type="ECO:0000313" key="10">
    <source>
        <dbReference type="Proteomes" id="UP000636956"/>
    </source>
</evidence>
<dbReference type="GO" id="GO:0015254">
    <property type="term" value="F:glycerol channel activity"/>
    <property type="evidence" value="ECO:0007669"/>
    <property type="project" value="TreeGrafter"/>
</dbReference>
<feature type="transmembrane region" description="Helical" evidence="8">
    <location>
        <begin position="26"/>
        <end position="51"/>
    </location>
</feature>
<dbReference type="PANTHER" id="PTHR43829:SF9">
    <property type="entry name" value="AQUAPORIN-9"/>
    <property type="match status" value="1"/>
</dbReference>
<name>A0A917UR02_9MICO</name>
<comment type="caution">
    <text evidence="9">The sequence shown here is derived from an EMBL/GenBank/DDBJ whole genome shotgun (WGS) entry which is preliminary data.</text>
</comment>
<dbReference type="PROSITE" id="PS00221">
    <property type="entry name" value="MIP"/>
    <property type="match status" value="1"/>
</dbReference>
<keyword evidence="3 7" id="KW-0813">Transport</keyword>
<keyword evidence="4 7" id="KW-0812">Transmembrane</keyword>
<keyword evidence="5 8" id="KW-1133">Transmembrane helix</keyword>
<reference evidence="9" key="2">
    <citation type="submission" date="2020-09" db="EMBL/GenBank/DDBJ databases">
        <authorList>
            <person name="Sun Q."/>
            <person name="Zhou Y."/>
        </authorList>
    </citation>
    <scope>NUCLEOTIDE SEQUENCE</scope>
    <source>
        <strain evidence="9">CGMCC 1.8984</strain>
    </source>
</reference>
<dbReference type="GO" id="GO:0005886">
    <property type="term" value="C:plasma membrane"/>
    <property type="evidence" value="ECO:0007669"/>
    <property type="project" value="TreeGrafter"/>
</dbReference>
<evidence type="ECO:0000313" key="9">
    <source>
        <dbReference type="EMBL" id="GGJ77477.1"/>
    </source>
</evidence>
<keyword evidence="10" id="KW-1185">Reference proteome</keyword>
<sequence>MVGSVPPLGEALWAKRKGWKVNVDDLGVLFLSEMVGTAMLVLLGCGVVANVALAKTKGFGGGFLMVNVGWGLAVFAGVIVAYASGAQINPAVTLGLVANGATEFGNPAFGTTVPVDALSVLAFIGAQLLGGIIGAVFVWLAYKQHFDDAPEPATKLGVFSTGPAIRSYGWNVITEVIGTFVLVFVVIGFGRQGDASGLAALGALPVGLLVIGIGASLGGPTGYAINPARDLGPRIAHAILPIRGKGSSDWAYSWVPVVGPIIGGLLAGWAAIPLLPLLG</sequence>
<evidence type="ECO:0000256" key="1">
    <source>
        <dbReference type="ARBA" id="ARBA00004141"/>
    </source>
</evidence>
<evidence type="ECO:0000256" key="3">
    <source>
        <dbReference type="ARBA" id="ARBA00022448"/>
    </source>
</evidence>
<feature type="transmembrane region" description="Helical" evidence="8">
    <location>
        <begin position="88"/>
        <end position="105"/>
    </location>
</feature>
<feature type="transmembrane region" description="Helical" evidence="8">
    <location>
        <begin position="197"/>
        <end position="217"/>
    </location>
</feature>
<dbReference type="PANTHER" id="PTHR43829">
    <property type="entry name" value="AQUAPORIN OR AQUAGLYCEROPORIN RELATED"/>
    <property type="match status" value="1"/>
</dbReference>
<keyword evidence="6 8" id="KW-0472">Membrane</keyword>
<evidence type="ECO:0000256" key="6">
    <source>
        <dbReference type="ARBA" id="ARBA00023136"/>
    </source>
</evidence>
<reference evidence="9" key="1">
    <citation type="journal article" date="2014" name="Int. J. Syst. Evol. Microbiol.">
        <title>Complete genome sequence of Corynebacterium casei LMG S-19264T (=DSM 44701T), isolated from a smear-ripened cheese.</title>
        <authorList>
            <consortium name="US DOE Joint Genome Institute (JGI-PGF)"/>
            <person name="Walter F."/>
            <person name="Albersmeier A."/>
            <person name="Kalinowski J."/>
            <person name="Ruckert C."/>
        </authorList>
    </citation>
    <scope>NUCLEOTIDE SEQUENCE</scope>
    <source>
        <strain evidence="9">CGMCC 1.8984</strain>
    </source>
</reference>
<dbReference type="SUPFAM" id="SSF81338">
    <property type="entry name" value="Aquaporin-like"/>
    <property type="match status" value="1"/>
</dbReference>
<proteinExistence type="inferred from homology"/>